<keyword evidence="7" id="KW-0460">Magnesium</keyword>
<evidence type="ECO:0000313" key="12">
    <source>
        <dbReference type="Proteomes" id="UP000625711"/>
    </source>
</evidence>
<dbReference type="CDD" id="cd01310">
    <property type="entry name" value="TatD_DNAse"/>
    <property type="match status" value="1"/>
</dbReference>
<feature type="binding site" evidence="10">
    <location>
        <position position="233"/>
    </location>
    <ligand>
        <name>a divalent metal cation</name>
        <dbReference type="ChEBI" id="CHEBI:60240"/>
        <label>1</label>
    </ligand>
</feature>
<evidence type="ECO:0000256" key="2">
    <source>
        <dbReference type="ARBA" id="ARBA00022490"/>
    </source>
</evidence>
<dbReference type="OrthoDB" id="413993at2759"/>
<evidence type="ECO:0000313" key="11">
    <source>
        <dbReference type="EMBL" id="KAF7266730.1"/>
    </source>
</evidence>
<accession>A0A834M4Q0</accession>
<reference evidence="11" key="1">
    <citation type="submission" date="2020-08" db="EMBL/GenBank/DDBJ databases">
        <title>Genome sequencing and assembly of the red palm weevil Rhynchophorus ferrugineus.</title>
        <authorList>
            <person name="Dias G.B."/>
            <person name="Bergman C.M."/>
            <person name="Manee M."/>
        </authorList>
    </citation>
    <scope>NUCLEOTIDE SEQUENCE</scope>
    <source>
        <strain evidence="11">AA-2017</strain>
        <tissue evidence="11">Whole larva</tissue>
    </source>
</reference>
<dbReference type="Proteomes" id="UP000625711">
    <property type="component" value="Unassembled WGS sequence"/>
</dbReference>
<evidence type="ECO:0000256" key="8">
    <source>
        <dbReference type="ARBA" id="ARBA00039767"/>
    </source>
</evidence>
<dbReference type="PANTHER" id="PTHR10060:SF15">
    <property type="entry name" value="DEOXYRIBONUCLEASE TATDN1"/>
    <property type="match status" value="1"/>
</dbReference>
<keyword evidence="12" id="KW-1185">Reference proteome</keyword>
<evidence type="ECO:0000256" key="10">
    <source>
        <dbReference type="PIRSR" id="PIRSR005902-1"/>
    </source>
</evidence>
<comment type="function">
    <text evidence="9">Deoxyribonuclease which catalyzes (in vitro) the decatenation of kinetoplast DNA, which are circular DNA catenated to each other, producing linear DNA molecules. Plays an important role in chromosomal segregation and cell cycle progression during eye development probably via its DNA decatenation activity.</text>
</comment>
<protein>
    <recommendedName>
        <fullName evidence="8">Deoxyribonuclease TATDN1</fullName>
    </recommendedName>
</protein>
<keyword evidence="5" id="KW-0378">Hydrolase</keyword>
<evidence type="ECO:0000256" key="5">
    <source>
        <dbReference type="ARBA" id="ARBA00022801"/>
    </source>
</evidence>
<gene>
    <name evidence="11" type="ORF">GWI33_019970</name>
</gene>
<feature type="binding site" evidence="10">
    <location>
        <position position="180"/>
    </location>
    <ligand>
        <name>a divalent metal cation</name>
        <dbReference type="ChEBI" id="CHEBI:60240"/>
        <label>2</label>
    </ligand>
</feature>
<dbReference type="InterPro" id="IPR032466">
    <property type="entry name" value="Metal_Hydrolase"/>
</dbReference>
<keyword evidence="6" id="KW-0269">Exonuclease</keyword>
<keyword evidence="4 10" id="KW-0479">Metal-binding</keyword>
<dbReference type="EMBL" id="JAACXV010014507">
    <property type="protein sequence ID" value="KAF7266730.1"/>
    <property type="molecule type" value="Genomic_DNA"/>
</dbReference>
<organism evidence="11 12">
    <name type="scientific">Rhynchophorus ferrugineus</name>
    <name type="common">Red palm weevil</name>
    <name type="synonym">Curculio ferrugineus</name>
    <dbReference type="NCBI Taxonomy" id="354439"/>
    <lineage>
        <taxon>Eukaryota</taxon>
        <taxon>Metazoa</taxon>
        <taxon>Ecdysozoa</taxon>
        <taxon>Arthropoda</taxon>
        <taxon>Hexapoda</taxon>
        <taxon>Insecta</taxon>
        <taxon>Pterygota</taxon>
        <taxon>Neoptera</taxon>
        <taxon>Endopterygota</taxon>
        <taxon>Coleoptera</taxon>
        <taxon>Polyphaga</taxon>
        <taxon>Cucujiformia</taxon>
        <taxon>Curculionidae</taxon>
        <taxon>Dryophthorinae</taxon>
        <taxon>Rhynchophorus</taxon>
    </lineage>
</organism>
<dbReference type="GO" id="GO:0046872">
    <property type="term" value="F:metal ion binding"/>
    <property type="evidence" value="ECO:0007669"/>
    <property type="project" value="UniProtKB-KW"/>
</dbReference>
<dbReference type="InterPro" id="IPR050891">
    <property type="entry name" value="TatD-type_Hydrolase"/>
</dbReference>
<feature type="binding site" evidence="10">
    <location>
        <position position="155"/>
    </location>
    <ligand>
        <name>a divalent metal cation</name>
        <dbReference type="ChEBI" id="CHEBI:60240"/>
        <label>2</label>
    </ligand>
</feature>
<dbReference type="GO" id="GO:0005829">
    <property type="term" value="C:cytosol"/>
    <property type="evidence" value="ECO:0007669"/>
    <property type="project" value="TreeGrafter"/>
</dbReference>
<name>A0A834M4Q0_RHYFE</name>
<dbReference type="PIRSF" id="PIRSF005902">
    <property type="entry name" value="DNase_TatD"/>
    <property type="match status" value="1"/>
</dbReference>
<dbReference type="Gene3D" id="3.20.20.140">
    <property type="entry name" value="Metal-dependent hydrolases"/>
    <property type="match status" value="1"/>
</dbReference>
<feature type="binding site" evidence="10">
    <location>
        <position position="119"/>
    </location>
    <ligand>
        <name>a divalent metal cation</name>
        <dbReference type="ChEBI" id="CHEBI:60240"/>
        <label>1</label>
    </ligand>
</feature>
<comment type="caution">
    <text evidence="11">The sequence shown here is derived from an EMBL/GenBank/DDBJ whole genome shotgun (WGS) entry which is preliminary data.</text>
</comment>
<evidence type="ECO:0000256" key="4">
    <source>
        <dbReference type="ARBA" id="ARBA00022723"/>
    </source>
</evidence>
<dbReference type="SUPFAM" id="SSF51556">
    <property type="entry name" value="Metallo-dependent hydrolases"/>
    <property type="match status" value="1"/>
</dbReference>
<dbReference type="PANTHER" id="PTHR10060">
    <property type="entry name" value="TATD FAMILY DEOXYRIBONUCLEASE"/>
    <property type="match status" value="1"/>
</dbReference>
<dbReference type="InterPro" id="IPR001130">
    <property type="entry name" value="TatD-like"/>
</dbReference>
<dbReference type="Pfam" id="PF01026">
    <property type="entry name" value="TatD_DNase"/>
    <property type="match status" value="1"/>
</dbReference>
<evidence type="ECO:0000256" key="7">
    <source>
        <dbReference type="ARBA" id="ARBA00022842"/>
    </source>
</evidence>
<evidence type="ECO:0000256" key="6">
    <source>
        <dbReference type="ARBA" id="ARBA00022839"/>
    </source>
</evidence>
<dbReference type="GO" id="GO:0008310">
    <property type="term" value="F:single-stranded DNA 3'-5' DNA exonuclease activity"/>
    <property type="evidence" value="ECO:0007669"/>
    <property type="project" value="TreeGrafter"/>
</dbReference>
<dbReference type="FunFam" id="3.20.20.140:FF:000018">
    <property type="entry name" value="3'-5' ssDNA/RNA exonuclease TatD"/>
    <property type="match status" value="1"/>
</dbReference>
<proteinExistence type="inferred from homology"/>
<comment type="similarity">
    <text evidence="1">Belongs to the metallo-dependent hydrolases superfamily. TatD-type hydrolase family.</text>
</comment>
<dbReference type="AlphaFoldDB" id="A0A834M4Q0"/>
<evidence type="ECO:0000256" key="1">
    <source>
        <dbReference type="ARBA" id="ARBA00009275"/>
    </source>
</evidence>
<evidence type="ECO:0000256" key="9">
    <source>
        <dbReference type="ARBA" id="ARBA00045223"/>
    </source>
</evidence>
<sequence>MAGQSVESFSQDLLKAAAMEKCYENYILIDIGANLTNKKYGRDLDSVVQRAKDSGVQKIMVTGTSVKASKEALRLTRIYPGTLYSTAGIHPHDAKSYDDESWEELSRIVENPECVAVGECGLDYNRNFSDPEDQKAVFEKHINLAIKLNKPLFVHERDAFKDLVEILDKYQNKLPPVVIHCFTGSVENALDYLNKGFYIGLTGYLCKDKSDTGVRKLLVDNLIPLERLLVETDAPFMYPNTRASKLPVHVKEGLTERSMTFLHRYCTFQRNEPCSLPAIVEMIAAFMNKKPEDVALATSFNAMKLFGLS</sequence>
<keyword evidence="3" id="KW-0540">Nuclease</keyword>
<evidence type="ECO:0000256" key="3">
    <source>
        <dbReference type="ARBA" id="ARBA00022722"/>
    </source>
</evidence>
<keyword evidence="2" id="KW-0963">Cytoplasm</keyword>